<evidence type="ECO:0000256" key="2">
    <source>
        <dbReference type="ARBA" id="ARBA00022737"/>
    </source>
</evidence>
<gene>
    <name evidence="4" type="ORF">Malapachy_0291</name>
</gene>
<dbReference type="Proteomes" id="UP000037751">
    <property type="component" value="Unassembled WGS sequence"/>
</dbReference>
<keyword evidence="1" id="KW-0808">Transferase</keyword>
<name>A0A0M8MHA1_9BASI</name>
<dbReference type="Gene3D" id="3.40.250.10">
    <property type="entry name" value="Rhodanese-like domain"/>
    <property type="match status" value="2"/>
</dbReference>
<proteinExistence type="predicted"/>
<feature type="domain" description="Rhodanese" evidence="3">
    <location>
        <begin position="186"/>
        <end position="319"/>
    </location>
</feature>
<evidence type="ECO:0000259" key="3">
    <source>
        <dbReference type="PROSITE" id="PS50206"/>
    </source>
</evidence>
<dbReference type="InterPro" id="IPR036873">
    <property type="entry name" value="Rhodanese-like_dom_sf"/>
</dbReference>
<dbReference type="VEuPathDB" id="FungiDB:Malapachy_0291"/>
<protein>
    <recommendedName>
        <fullName evidence="3">Rhodanese domain-containing protein</fullName>
    </recommendedName>
</protein>
<dbReference type="STRING" id="77020.A0A0M8MHA1"/>
<dbReference type="GO" id="GO:0004792">
    <property type="term" value="F:thiosulfate-cyanide sulfurtransferase activity"/>
    <property type="evidence" value="ECO:0007669"/>
    <property type="project" value="TreeGrafter"/>
</dbReference>
<dbReference type="CDD" id="cd01449">
    <property type="entry name" value="TST_Repeat_2"/>
    <property type="match status" value="1"/>
</dbReference>
<dbReference type="RefSeq" id="XP_017990058.1">
    <property type="nucleotide sequence ID" value="XM_018134816.1"/>
</dbReference>
<dbReference type="AlphaFoldDB" id="A0A0M8MHA1"/>
<feature type="domain" description="Rhodanese" evidence="3">
    <location>
        <begin position="25"/>
        <end position="149"/>
    </location>
</feature>
<dbReference type="CDD" id="cd01448">
    <property type="entry name" value="TST_Repeat_1"/>
    <property type="match status" value="1"/>
</dbReference>
<accession>A0A0M8MHA1</accession>
<keyword evidence="2" id="KW-0677">Repeat</keyword>
<evidence type="ECO:0000256" key="1">
    <source>
        <dbReference type="ARBA" id="ARBA00022679"/>
    </source>
</evidence>
<dbReference type="Pfam" id="PF00581">
    <property type="entry name" value="Rhodanese"/>
    <property type="match status" value="2"/>
</dbReference>
<sequence>MSLSSVASLPPLLISPAQLASLVSSKKALRILDATWFLNMPGQPARDGHKEFLQGPRLPGALFWDIDNIVTRGESVMNLPNMMPSTSMFADAAGKHGITRDTHVVVYDRQGIFSSPRAAFTFAAFGHKTISVLDGGLPAWIAAGQDIDAQALTADPSVEETKYEQPSLLNGWIRSFEEMLHNTTLGSRAQLVLDARPKPRFEGKSPEPRPDMAAGHIPHSFSLPQSSLLDTQTSGDSTYTTLKSQQDLWKVITGVVGEDGIEKLRHDASSQGSLGVSLTCGSGMTAATIWLALQQLGINGAIYDESWSGWGRRAQNGEAPVEKSE</sequence>
<dbReference type="InterPro" id="IPR001763">
    <property type="entry name" value="Rhodanese-like_dom"/>
</dbReference>
<dbReference type="InterPro" id="IPR045078">
    <property type="entry name" value="TST/MPST-like"/>
</dbReference>
<dbReference type="GO" id="GO:0005739">
    <property type="term" value="C:mitochondrion"/>
    <property type="evidence" value="ECO:0007669"/>
    <property type="project" value="TreeGrafter"/>
</dbReference>
<reference evidence="4 5" key="1">
    <citation type="submission" date="2015-07" db="EMBL/GenBank/DDBJ databases">
        <title>Draft Genome Sequence of Malassezia furfur CBS1878 and Malassezia pachydermatis CBS1879.</title>
        <authorList>
            <person name="Triana S."/>
            <person name="Ohm R."/>
            <person name="Gonzalez A."/>
            <person name="DeCock H."/>
            <person name="Restrepo S."/>
            <person name="Celis A."/>
        </authorList>
    </citation>
    <scope>NUCLEOTIDE SEQUENCE [LARGE SCALE GENOMIC DNA]</scope>
    <source>
        <strain evidence="4 5">CBS 1879</strain>
    </source>
</reference>
<dbReference type="OrthoDB" id="270167at2759"/>
<dbReference type="EMBL" id="LGAV01000014">
    <property type="protein sequence ID" value="KOS12426.1"/>
    <property type="molecule type" value="Genomic_DNA"/>
</dbReference>
<evidence type="ECO:0000313" key="5">
    <source>
        <dbReference type="Proteomes" id="UP000037751"/>
    </source>
</evidence>
<dbReference type="PANTHER" id="PTHR11364">
    <property type="entry name" value="THIOSULFATE SULFERTANSFERASE"/>
    <property type="match status" value="1"/>
</dbReference>
<evidence type="ECO:0000313" key="4">
    <source>
        <dbReference type="EMBL" id="KOS12426.1"/>
    </source>
</evidence>
<dbReference type="SUPFAM" id="SSF52821">
    <property type="entry name" value="Rhodanese/Cell cycle control phosphatase"/>
    <property type="match status" value="2"/>
</dbReference>
<comment type="caution">
    <text evidence="4">The sequence shown here is derived from an EMBL/GenBank/DDBJ whole genome shotgun (WGS) entry which is preliminary data.</text>
</comment>
<dbReference type="GeneID" id="28726691"/>
<dbReference type="PANTHER" id="PTHR11364:SF27">
    <property type="entry name" value="SULFURTRANSFERASE"/>
    <property type="match status" value="1"/>
</dbReference>
<dbReference type="PROSITE" id="PS50206">
    <property type="entry name" value="RHODANESE_3"/>
    <property type="match status" value="2"/>
</dbReference>
<keyword evidence="5" id="KW-1185">Reference proteome</keyword>
<organism evidence="4 5">
    <name type="scientific">Malassezia pachydermatis</name>
    <dbReference type="NCBI Taxonomy" id="77020"/>
    <lineage>
        <taxon>Eukaryota</taxon>
        <taxon>Fungi</taxon>
        <taxon>Dikarya</taxon>
        <taxon>Basidiomycota</taxon>
        <taxon>Ustilaginomycotina</taxon>
        <taxon>Malasseziomycetes</taxon>
        <taxon>Malasseziales</taxon>
        <taxon>Malasseziaceae</taxon>
        <taxon>Malassezia</taxon>
    </lineage>
</organism>
<dbReference type="SMART" id="SM00450">
    <property type="entry name" value="RHOD"/>
    <property type="match status" value="2"/>
</dbReference>